<evidence type="ECO:0000313" key="10">
    <source>
        <dbReference type="Proteomes" id="UP001206128"/>
    </source>
</evidence>
<gene>
    <name evidence="9" type="ORF">LX83_002092</name>
</gene>
<keyword evidence="3 5" id="KW-0378">Hydrolase</keyword>
<dbReference type="GO" id="GO:0005615">
    <property type="term" value="C:extracellular space"/>
    <property type="evidence" value="ECO:0007669"/>
    <property type="project" value="TreeGrafter"/>
</dbReference>
<dbReference type="PANTHER" id="PTHR43806:SF11">
    <property type="entry name" value="CEREVISIN-RELATED"/>
    <property type="match status" value="1"/>
</dbReference>
<reference evidence="9" key="1">
    <citation type="submission" date="2022-06" db="EMBL/GenBank/DDBJ databases">
        <title>Genomic Encyclopedia of Archaeal and Bacterial Type Strains, Phase II (KMG-II): from individual species to whole genera.</title>
        <authorList>
            <person name="Goeker M."/>
        </authorList>
    </citation>
    <scope>NUCLEOTIDE SEQUENCE</scope>
    <source>
        <strain evidence="9">DSM 43935</strain>
    </source>
</reference>
<evidence type="ECO:0000256" key="3">
    <source>
        <dbReference type="ARBA" id="ARBA00022801"/>
    </source>
</evidence>
<name>A0AAE3GCF9_9PSEU</name>
<feature type="chain" id="PRO_5042068969" evidence="6">
    <location>
        <begin position="30"/>
        <end position="406"/>
    </location>
</feature>
<dbReference type="PRINTS" id="PR00723">
    <property type="entry name" value="SUBTILISIN"/>
</dbReference>
<feature type="active site" description="Charge relay system" evidence="5">
    <location>
        <position position="200"/>
    </location>
</feature>
<dbReference type="PROSITE" id="PS00137">
    <property type="entry name" value="SUBTILASE_HIS"/>
    <property type="match status" value="1"/>
</dbReference>
<evidence type="ECO:0000256" key="2">
    <source>
        <dbReference type="ARBA" id="ARBA00022670"/>
    </source>
</evidence>
<dbReference type="RefSeq" id="WP_253769821.1">
    <property type="nucleotide sequence ID" value="NZ_JAMTCK010000004.1"/>
</dbReference>
<keyword evidence="4 5" id="KW-0720">Serine protease</keyword>
<keyword evidence="6" id="KW-0732">Signal</keyword>
<evidence type="ECO:0000256" key="5">
    <source>
        <dbReference type="PROSITE-ProRule" id="PRU01240"/>
    </source>
</evidence>
<feature type="active site" description="Charge relay system" evidence="5">
    <location>
        <position position="167"/>
    </location>
</feature>
<comment type="similarity">
    <text evidence="1 5">Belongs to the peptidase S8 family.</text>
</comment>
<dbReference type="Pfam" id="PF05922">
    <property type="entry name" value="Inhibitor_I9"/>
    <property type="match status" value="1"/>
</dbReference>
<feature type="active site" description="Charge relay system" evidence="5">
    <location>
        <position position="352"/>
    </location>
</feature>
<evidence type="ECO:0000256" key="4">
    <source>
        <dbReference type="ARBA" id="ARBA00022825"/>
    </source>
</evidence>
<dbReference type="InterPro" id="IPR015500">
    <property type="entry name" value="Peptidase_S8_subtilisin-rel"/>
</dbReference>
<evidence type="ECO:0000256" key="1">
    <source>
        <dbReference type="ARBA" id="ARBA00011073"/>
    </source>
</evidence>
<feature type="signal peptide" evidence="6">
    <location>
        <begin position="1"/>
        <end position="29"/>
    </location>
</feature>
<comment type="caution">
    <text evidence="9">The sequence shown here is derived from an EMBL/GenBank/DDBJ whole genome shotgun (WGS) entry which is preliminary data.</text>
</comment>
<evidence type="ECO:0000256" key="6">
    <source>
        <dbReference type="SAM" id="SignalP"/>
    </source>
</evidence>
<sequence>MPRPRSLWTGLCLAASVAVVTLHPATASAAGTAPAARSGVVAVAAPADAVPDSYLVALRDQAGAELDVTALAARYGGHVQHVYRAALRGFAVTMSAAQAQRLAADPAVASVEQNARVRRGGTAVSAAGVQPNPPSWALDRIDQRALPMDGRYAYPNPAGNVHAYVIDTGININHADFGGRAHYGWDFVDDDAIADDCNGHGTHVAGLIGGGSYGAAKGIQLYAVRVLDCVGSGTIADVVAGVEWVTTHHVKPAVANMSLGGGASSALDQAVRNSIAAGVTYTVAAGGSASSACDSSPSRVTEAITVGGTTMSDSRASFSNYGSCLDIFAPAVTITSTWIGSPTATNTLSGNSMAAPLVAGGAAMYLADNPTATPAAVTAALAARATTGVLTGVGAGSPNRLLYVGP</sequence>
<evidence type="ECO:0000259" key="7">
    <source>
        <dbReference type="Pfam" id="PF00082"/>
    </source>
</evidence>
<dbReference type="GO" id="GO:0006508">
    <property type="term" value="P:proteolysis"/>
    <property type="evidence" value="ECO:0007669"/>
    <property type="project" value="UniProtKB-KW"/>
</dbReference>
<dbReference type="PROSITE" id="PS00136">
    <property type="entry name" value="SUBTILASE_ASP"/>
    <property type="match status" value="1"/>
</dbReference>
<dbReference type="Gene3D" id="3.30.70.80">
    <property type="entry name" value="Peptidase S8 propeptide/proteinase inhibitor I9"/>
    <property type="match status" value="1"/>
</dbReference>
<dbReference type="InterPro" id="IPR036852">
    <property type="entry name" value="Peptidase_S8/S53_dom_sf"/>
</dbReference>
<dbReference type="Pfam" id="PF00082">
    <property type="entry name" value="Peptidase_S8"/>
    <property type="match status" value="1"/>
</dbReference>
<protein>
    <submittedName>
        <fullName evidence="9">Peptidase inhibitor I9</fullName>
    </submittedName>
</protein>
<feature type="domain" description="Inhibitor I9" evidence="8">
    <location>
        <begin position="75"/>
        <end position="118"/>
    </location>
</feature>
<dbReference type="PROSITE" id="PS51892">
    <property type="entry name" value="SUBTILASE"/>
    <property type="match status" value="1"/>
</dbReference>
<dbReference type="SUPFAM" id="SSF54897">
    <property type="entry name" value="Protease propeptides/inhibitors"/>
    <property type="match status" value="1"/>
</dbReference>
<dbReference type="Gene3D" id="3.40.50.200">
    <property type="entry name" value="Peptidase S8/S53 domain"/>
    <property type="match status" value="1"/>
</dbReference>
<organism evidence="9 10">
    <name type="scientific">Goodfellowiella coeruleoviolacea</name>
    <dbReference type="NCBI Taxonomy" id="334858"/>
    <lineage>
        <taxon>Bacteria</taxon>
        <taxon>Bacillati</taxon>
        <taxon>Actinomycetota</taxon>
        <taxon>Actinomycetes</taxon>
        <taxon>Pseudonocardiales</taxon>
        <taxon>Pseudonocardiaceae</taxon>
        <taxon>Goodfellowiella</taxon>
    </lineage>
</organism>
<dbReference type="InterPro" id="IPR000209">
    <property type="entry name" value="Peptidase_S8/S53_dom"/>
</dbReference>
<dbReference type="PANTHER" id="PTHR43806">
    <property type="entry name" value="PEPTIDASE S8"/>
    <property type="match status" value="1"/>
</dbReference>
<evidence type="ECO:0000313" key="9">
    <source>
        <dbReference type="EMBL" id="MCP2165243.1"/>
    </source>
</evidence>
<accession>A0AAE3GCF9</accession>
<dbReference type="AlphaFoldDB" id="A0AAE3GCF9"/>
<dbReference type="SUPFAM" id="SSF52743">
    <property type="entry name" value="Subtilisin-like"/>
    <property type="match status" value="1"/>
</dbReference>
<dbReference type="InterPro" id="IPR023827">
    <property type="entry name" value="Peptidase_S8_Asp-AS"/>
</dbReference>
<dbReference type="FunFam" id="3.40.50.200:FF:000014">
    <property type="entry name" value="Proteinase K"/>
    <property type="match status" value="1"/>
</dbReference>
<dbReference type="InterPro" id="IPR010259">
    <property type="entry name" value="S8pro/Inhibitor_I9"/>
</dbReference>
<keyword evidence="2 5" id="KW-0645">Protease</keyword>
<keyword evidence="10" id="KW-1185">Reference proteome</keyword>
<dbReference type="GO" id="GO:0004252">
    <property type="term" value="F:serine-type endopeptidase activity"/>
    <property type="evidence" value="ECO:0007669"/>
    <property type="project" value="UniProtKB-UniRule"/>
</dbReference>
<dbReference type="InterPro" id="IPR034193">
    <property type="entry name" value="PCSK9_ProteinaseK-like"/>
</dbReference>
<dbReference type="InterPro" id="IPR050131">
    <property type="entry name" value="Peptidase_S8_subtilisin-like"/>
</dbReference>
<dbReference type="InterPro" id="IPR022398">
    <property type="entry name" value="Peptidase_S8_His-AS"/>
</dbReference>
<proteinExistence type="inferred from homology"/>
<evidence type="ECO:0000259" key="8">
    <source>
        <dbReference type="Pfam" id="PF05922"/>
    </source>
</evidence>
<feature type="domain" description="Peptidase S8/S53" evidence="7">
    <location>
        <begin position="165"/>
        <end position="395"/>
    </location>
</feature>
<dbReference type="InterPro" id="IPR037045">
    <property type="entry name" value="S8pro/Inhibitor_I9_sf"/>
</dbReference>
<dbReference type="Proteomes" id="UP001206128">
    <property type="component" value="Unassembled WGS sequence"/>
</dbReference>
<dbReference type="CDD" id="cd04077">
    <property type="entry name" value="Peptidases_S8_PCSK9_ProteinaseK_like"/>
    <property type="match status" value="1"/>
</dbReference>
<dbReference type="EMBL" id="JAMTCK010000004">
    <property type="protein sequence ID" value="MCP2165243.1"/>
    <property type="molecule type" value="Genomic_DNA"/>
</dbReference>